<dbReference type="HOGENOM" id="CLU_3400081_0_0_1"/>
<accession>K4A3Y0</accession>
<keyword evidence="2" id="KW-1185">Reference proteome</keyword>
<protein>
    <submittedName>
        <fullName evidence="1">Uncharacterized protein</fullName>
    </submittedName>
</protein>
<sequence>MSMEELMWSQNIINKLMSIILAWQTLRPCIL</sequence>
<name>K4A3Y0_SETIT</name>
<dbReference type="InParanoid" id="K4A3Y0"/>
<dbReference type="EnsemblPlants" id="KQL26525">
    <property type="protein sequence ID" value="KQL26525"/>
    <property type="gene ID" value="SETIT_033583mg"/>
</dbReference>
<reference evidence="1" key="2">
    <citation type="submission" date="2018-08" db="UniProtKB">
        <authorList>
            <consortium name="EnsemblPlants"/>
        </authorList>
    </citation>
    <scope>IDENTIFICATION</scope>
    <source>
        <strain evidence="1">Yugu1</strain>
    </source>
</reference>
<organism evidence="1 2">
    <name type="scientific">Setaria italica</name>
    <name type="common">Foxtail millet</name>
    <name type="synonym">Panicum italicum</name>
    <dbReference type="NCBI Taxonomy" id="4555"/>
    <lineage>
        <taxon>Eukaryota</taxon>
        <taxon>Viridiplantae</taxon>
        <taxon>Streptophyta</taxon>
        <taxon>Embryophyta</taxon>
        <taxon>Tracheophyta</taxon>
        <taxon>Spermatophyta</taxon>
        <taxon>Magnoliopsida</taxon>
        <taxon>Liliopsida</taxon>
        <taxon>Poales</taxon>
        <taxon>Poaceae</taxon>
        <taxon>PACMAD clade</taxon>
        <taxon>Panicoideae</taxon>
        <taxon>Panicodae</taxon>
        <taxon>Paniceae</taxon>
        <taxon>Cenchrinae</taxon>
        <taxon>Setaria</taxon>
    </lineage>
</organism>
<evidence type="ECO:0000313" key="2">
    <source>
        <dbReference type="Proteomes" id="UP000004995"/>
    </source>
</evidence>
<dbReference type="Gramene" id="KQL26525">
    <property type="protein sequence ID" value="KQL26525"/>
    <property type="gene ID" value="SETIT_033583mg"/>
</dbReference>
<reference evidence="2" key="1">
    <citation type="journal article" date="2012" name="Nat. Biotechnol.">
        <title>Reference genome sequence of the model plant Setaria.</title>
        <authorList>
            <person name="Bennetzen J.L."/>
            <person name="Schmutz J."/>
            <person name="Wang H."/>
            <person name="Percifield R."/>
            <person name="Hawkins J."/>
            <person name="Pontaroli A.C."/>
            <person name="Estep M."/>
            <person name="Feng L."/>
            <person name="Vaughn J.N."/>
            <person name="Grimwood J."/>
            <person name="Jenkins J."/>
            <person name="Barry K."/>
            <person name="Lindquist E."/>
            <person name="Hellsten U."/>
            <person name="Deshpande S."/>
            <person name="Wang X."/>
            <person name="Wu X."/>
            <person name="Mitros T."/>
            <person name="Triplett J."/>
            <person name="Yang X."/>
            <person name="Ye C.Y."/>
            <person name="Mauro-Herrera M."/>
            <person name="Wang L."/>
            <person name="Li P."/>
            <person name="Sharma M."/>
            <person name="Sharma R."/>
            <person name="Ronald P.C."/>
            <person name="Panaud O."/>
            <person name="Kellogg E.A."/>
            <person name="Brutnell T.P."/>
            <person name="Doust A.N."/>
            <person name="Tuskan G.A."/>
            <person name="Rokhsar D."/>
            <person name="Devos K.M."/>
        </authorList>
    </citation>
    <scope>NUCLEOTIDE SEQUENCE [LARGE SCALE GENOMIC DNA]</scope>
    <source>
        <strain evidence="2">cv. Yugu1</strain>
    </source>
</reference>
<proteinExistence type="predicted"/>
<evidence type="ECO:0000313" key="1">
    <source>
        <dbReference type="EnsemblPlants" id="KQL26525"/>
    </source>
</evidence>
<dbReference type="AlphaFoldDB" id="K4A3Y0"/>
<dbReference type="Proteomes" id="UP000004995">
    <property type="component" value="Unassembled WGS sequence"/>
</dbReference>
<dbReference type="EMBL" id="AGNK02001327">
    <property type="status" value="NOT_ANNOTATED_CDS"/>
    <property type="molecule type" value="Genomic_DNA"/>
</dbReference>